<sequence length="477" mass="52880">MQVTETNAEGLKRDFKVVVPAADLAAKSEARLKELSNQVKMPGFRPGKVPLSLVKKRYGQSVLGEVVEQSVQEAAEKAITENNLRPAMQPKIDLQNFSEDADLEFTISVEVLPEITPVDFATVELTRPKADVADQEIEDALKRIAESQKTNEAVTSKTRKAKEGDAVLIDFVGKKDGEEFPGGKAEGYELELGSGTFIPGFEDQVVGLKAGDQKTITVTFPEEYPAENLKGAEVTFDVTVHEIREPKVPEIDDELAKTVGMESLEALKTAVREQIQREYDNLSRQKVKRQLLDKLSDAHDFEVPPTMVDMEFDGIWKQVEQAKEQGQLDPEDEGKTDDELKADYRKLAERRVRLGLLLSEVGQKNEVQVTQEDLNRAIMAEAARFPGQEQAVFSYFMQNRGAIDQLRAPIYEDKVVDFIIEKAKVEDKPVSVDELMKQDDAEGDDAAADKPAKKKAAKKAKKAEGDAAEGDAEKAAD</sequence>
<evidence type="ECO:0000256" key="9">
    <source>
        <dbReference type="ARBA" id="ARBA00023306"/>
    </source>
</evidence>
<evidence type="ECO:0000256" key="15">
    <source>
        <dbReference type="SAM" id="Coils"/>
    </source>
</evidence>
<comment type="catalytic activity">
    <reaction evidence="1 12 13">
        <text>[protein]-peptidylproline (omega=180) = [protein]-peptidylproline (omega=0)</text>
        <dbReference type="Rhea" id="RHEA:16237"/>
        <dbReference type="Rhea" id="RHEA-COMP:10747"/>
        <dbReference type="Rhea" id="RHEA-COMP:10748"/>
        <dbReference type="ChEBI" id="CHEBI:83833"/>
        <dbReference type="ChEBI" id="CHEBI:83834"/>
        <dbReference type="EC" id="5.2.1.8"/>
    </reaction>
</comment>
<dbReference type="FunFam" id="3.10.50.40:FF:000001">
    <property type="entry name" value="Trigger factor"/>
    <property type="match status" value="1"/>
</dbReference>
<dbReference type="SUPFAM" id="SSF102735">
    <property type="entry name" value="Trigger factor ribosome-binding domain"/>
    <property type="match status" value="1"/>
</dbReference>
<evidence type="ECO:0000256" key="2">
    <source>
        <dbReference type="ARBA" id="ARBA00005464"/>
    </source>
</evidence>
<dbReference type="Pfam" id="PF05697">
    <property type="entry name" value="Trigger_N"/>
    <property type="match status" value="1"/>
</dbReference>
<dbReference type="GO" id="GO:0044183">
    <property type="term" value="F:protein folding chaperone"/>
    <property type="evidence" value="ECO:0007669"/>
    <property type="project" value="TreeGrafter"/>
</dbReference>
<keyword evidence="19" id="KW-1185">Reference proteome</keyword>
<dbReference type="PANTHER" id="PTHR30560:SF3">
    <property type="entry name" value="TRIGGER FACTOR-LIKE PROTEIN TIG, CHLOROPLASTIC"/>
    <property type="match status" value="1"/>
</dbReference>
<dbReference type="InterPro" id="IPR046357">
    <property type="entry name" value="PPIase_dom_sf"/>
</dbReference>
<keyword evidence="9 12" id="KW-0131">Cell cycle</keyword>
<comment type="similarity">
    <text evidence="2 12 14">Belongs to the FKBP-type PPIase family. Tig subfamily.</text>
</comment>
<evidence type="ECO:0000256" key="4">
    <source>
        <dbReference type="ARBA" id="ARBA00016902"/>
    </source>
</evidence>
<dbReference type="InterPro" id="IPR008880">
    <property type="entry name" value="Trigger_fac_C"/>
</dbReference>
<comment type="subcellular location">
    <subcellularLocation>
        <location evidence="12">Cytoplasm</location>
    </subcellularLocation>
    <text evidence="12">About half TF is bound to the ribosome near the polypeptide exit tunnel while the other half is free in the cytoplasm.</text>
</comment>
<evidence type="ECO:0000256" key="12">
    <source>
        <dbReference type="HAMAP-Rule" id="MF_00303"/>
    </source>
</evidence>
<keyword evidence="6 12" id="KW-0697">Rotamase</keyword>
<dbReference type="PROSITE" id="PS50059">
    <property type="entry name" value="FKBP_PPIASE"/>
    <property type="match status" value="1"/>
</dbReference>
<dbReference type="PIRSF" id="PIRSF003095">
    <property type="entry name" value="Trigger_factor"/>
    <property type="match status" value="1"/>
</dbReference>
<protein>
    <recommendedName>
        <fullName evidence="4 12">Trigger factor</fullName>
        <shortName evidence="12">TF</shortName>
        <ecNumber evidence="3 12">5.2.1.8</ecNumber>
    </recommendedName>
    <alternativeName>
        <fullName evidence="11 12">PPIase</fullName>
    </alternativeName>
</protein>
<keyword evidence="15" id="KW-0175">Coiled coil</keyword>
<evidence type="ECO:0000256" key="13">
    <source>
        <dbReference type="PROSITE-ProRule" id="PRU00277"/>
    </source>
</evidence>
<organism evidence="18 19">
    <name type="scientific">Caenispirillum bisanense</name>
    <dbReference type="NCBI Taxonomy" id="414052"/>
    <lineage>
        <taxon>Bacteria</taxon>
        <taxon>Pseudomonadati</taxon>
        <taxon>Pseudomonadota</taxon>
        <taxon>Alphaproteobacteria</taxon>
        <taxon>Rhodospirillales</taxon>
        <taxon>Novispirillaceae</taxon>
        <taxon>Caenispirillum</taxon>
    </lineage>
</organism>
<dbReference type="GO" id="GO:0043335">
    <property type="term" value="P:protein unfolding"/>
    <property type="evidence" value="ECO:0007669"/>
    <property type="project" value="TreeGrafter"/>
</dbReference>
<name>A0A286GDX0_9PROT</name>
<dbReference type="Gene3D" id="3.10.50.40">
    <property type="match status" value="1"/>
</dbReference>
<comment type="function">
    <text evidence="10 12">Involved in protein export. Acts as a chaperone by maintaining the newly synthesized protein in an open conformation. Functions as a peptidyl-prolyl cis-trans isomerase.</text>
</comment>
<feature type="compositionally biased region" description="Basic and acidic residues" evidence="16">
    <location>
        <begin position="430"/>
        <end position="440"/>
    </location>
</feature>
<dbReference type="Gene3D" id="1.10.3120.10">
    <property type="entry name" value="Trigger factor, C-terminal domain"/>
    <property type="match status" value="1"/>
</dbReference>
<dbReference type="GO" id="GO:0043022">
    <property type="term" value="F:ribosome binding"/>
    <property type="evidence" value="ECO:0007669"/>
    <property type="project" value="TreeGrafter"/>
</dbReference>
<evidence type="ECO:0000256" key="6">
    <source>
        <dbReference type="ARBA" id="ARBA00023110"/>
    </source>
</evidence>
<evidence type="ECO:0000313" key="18">
    <source>
        <dbReference type="EMBL" id="SOD93688.1"/>
    </source>
</evidence>
<dbReference type="InterPro" id="IPR036611">
    <property type="entry name" value="Trigger_fac_ribosome-bd_sf"/>
</dbReference>
<dbReference type="GO" id="GO:0003755">
    <property type="term" value="F:peptidyl-prolyl cis-trans isomerase activity"/>
    <property type="evidence" value="ECO:0007669"/>
    <property type="project" value="UniProtKB-UniRule"/>
</dbReference>
<feature type="domain" description="PPIase FKBP-type" evidence="17">
    <location>
        <begin position="164"/>
        <end position="244"/>
    </location>
</feature>
<dbReference type="InterPro" id="IPR008881">
    <property type="entry name" value="Trigger_fac_ribosome-bd_bac"/>
</dbReference>
<dbReference type="HAMAP" id="MF_00303">
    <property type="entry name" value="Trigger_factor_Tig"/>
    <property type="match status" value="1"/>
</dbReference>
<dbReference type="Proteomes" id="UP000219621">
    <property type="component" value="Unassembled WGS sequence"/>
</dbReference>
<dbReference type="PANTHER" id="PTHR30560">
    <property type="entry name" value="TRIGGER FACTOR CHAPERONE AND PEPTIDYL-PROLYL CIS/TRANS ISOMERASE"/>
    <property type="match status" value="1"/>
</dbReference>
<dbReference type="SUPFAM" id="SSF54534">
    <property type="entry name" value="FKBP-like"/>
    <property type="match status" value="1"/>
</dbReference>
<dbReference type="GO" id="GO:0051301">
    <property type="term" value="P:cell division"/>
    <property type="evidence" value="ECO:0007669"/>
    <property type="project" value="UniProtKB-KW"/>
</dbReference>
<dbReference type="GO" id="GO:0051083">
    <property type="term" value="P:'de novo' cotranslational protein folding"/>
    <property type="evidence" value="ECO:0007669"/>
    <property type="project" value="TreeGrafter"/>
</dbReference>
<dbReference type="OrthoDB" id="9767721at2"/>
<dbReference type="Gene3D" id="3.30.70.1050">
    <property type="entry name" value="Trigger factor ribosome-binding domain"/>
    <property type="match status" value="1"/>
</dbReference>
<evidence type="ECO:0000259" key="17">
    <source>
        <dbReference type="PROSITE" id="PS50059"/>
    </source>
</evidence>
<dbReference type="AlphaFoldDB" id="A0A286GDX0"/>
<dbReference type="EC" id="5.2.1.8" evidence="3 12"/>
<dbReference type="EMBL" id="OCNJ01000003">
    <property type="protein sequence ID" value="SOD93688.1"/>
    <property type="molecule type" value="Genomic_DNA"/>
</dbReference>
<dbReference type="RefSeq" id="WP_097278523.1">
    <property type="nucleotide sequence ID" value="NZ_OCNJ01000003.1"/>
</dbReference>
<keyword evidence="12" id="KW-0963">Cytoplasm</keyword>
<accession>A0A286GDX0</accession>
<dbReference type="InterPro" id="IPR005215">
    <property type="entry name" value="Trig_fac"/>
</dbReference>
<keyword evidence="8 12" id="KW-0413">Isomerase</keyword>
<evidence type="ECO:0000256" key="3">
    <source>
        <dbReference type="ARBA" id="ARBA00013194"/>
    </source>
</evidence>
<dbReference type="NCBIfam" id="TIGR00115">
    <property type="entry name" value="tig"/>
    <property type="match status" value="1"/>
</dbReference>
<dbReference type="InterPro" id="IPR027304">
    <property type="entry name" value="Trigger_fact/SurA_dom_sf"/>
</dbReference>
<evidence type="ECO:0000256" key="16">
    <source>
        <dbReference type="SAM" id="MobiDB-lite"/>
    </source>
</evidence>
<dbReference type="GO" id="GO:0015031">
    <property type="term" value="P:protein transport"/>
    <property type="evidence" value="ECO:0007669"/>
    <property type="project" value="UniProtKB-UniRule"/>
</dbReference>
<evidence type="ECO:0000256" key="5">
    <source>
        <dbReference type="ARBA" id="ARBA00022618"/>
    </source>
</evidence>
<gene>
    <name evidence="12" type="primary">tig</name>
    <name evidence="18" type="ORF">SAMN05421508_103154</name>
</gene>
<evidence type="ECO:0000256" key="7">
    <source>
        <dbReference type="ARBA" id="ARBA00023186"/>
    </source>
</evidence>
<feature type="compositionally biased region" description="Basic residues" evidence="16">
    <location>
        <begin position="452"/>
        <end position="461"/>
    </location>
</feature>
<keyword evidence="5 12" id="KW-0132">Cell division</keyword>
<evidence type="ECO:0000256" key="11">
    <source>
        <dbReference type="ARBA" id="ARBA00029986"/>
    </source>
</evidence>
<dbReference type="InterPro" id="IPR001179">
    <property type="entry name" value="PPIase_FKBP_dom"/>
</dbReference>
<evidence type="ECO:0000256" key="1">
    <source>
        <dbReference type="ARBA" id="ARBA00000971"/>
    </source>
</evidence>
<evidence type="ECO:0000256" key="8">
    <source>
        <dbReference type="ARBA" id="ARBA00023235"/>
    </source>
</evidence>
<proteinExistence type="inferred from homology"/>
<feature type="region of interest" description="Disordered" evidence="16">
    <location>
        <begin position="430"/>
        <end position="477"/>
    </location>
</feature>
<evidence type="ECO:0000313" key="19">
    <source>
        <dbReference type="Proteomes" id="UP000219621"/>
    </source>
</evidence>
<dbReference type="Pfam" id="PF00254">
    <property type="entry name" value="FKBP_C"/>
    <property type="match status" value="1"/>
</dbReference>
<reference evidence="18 19" key="1">
    <citation type="submission" date="2017-09" db="EMBL/GenBank/DDBJ databases">
        <authorList>
            <person name="Ehlers B."/>
            <person name="Leendertz F.H."/>
        </authorList>
    </citation>
    <scope>NUCLEOTIDE SEQUENCE [LARGE SCALE GENOMIC DNA]</scope>
    <source>
        <strain evidence="18 19">USBA 140</strain>
    </source>
</reference>
<evidence type="ECO:0000256" key="14">
    <source>
        <dbReference type="RuleBase" id="RU003914"/>
    </source>
</evidence>
<dbReference type="SUPFAM" id="SSF109998">
    <property type="entry name" value="Triger factor/SurA peptide-binding domain-like"/>
    <property type="match status" value="1"/>
</dbReference>
<comment type="domain">
    <text evidence="12">Consists of 3 domains; the N-terminus binds the ribosome, the middle domain has PPIase activity, while the C-terminus has intrinsic chaperone activity on its own.</text>
</comment>
<dbReference type="GO" id="GO:0005737">
    <property type="term" value="C:cytoplasm"/>
    <property type="evidence" value="ECO:0007669"/>
    <property type="project" value="UniProtKB-SubCell"/>
</dbReference>
<dbReference type="InterPro" id="IPR037041">
    <property type="entry name" value="Trigger_fac_C_sf"/>
</dbReference>
<dbReference type="Pfam" id="PF05698">
    <property type="entry name" value="Trigger_C"/>
    <property type="match status" value="1"/>
</dbReference>
<feature type="coiled-coil region" evidence="15">
    <location>
        <begin position="130"/>
        <end position="157"/>
    </location>
</feature>
<evidence type="ECO:0000256" key="10">
    <source>
        <dbReference type="ARBA" id="ARBA00024849"/>
    </source>
</evidence>
<keyword evidence="7 12" id="KW-0143">Chaperone</keyword>